<evidence type="ECO:0000256" key="1">
    <source>
        <dbReference type="SAM" id="MobiDB-lite"/>
    </source>
</evidence>
<reference evidence="2" key="1">
    <citation type="submission" date="2021-06" db="EMBL/GenBank/DDBJ databases">
        <authorList>
            <person name="Kallberg Y."/>
            <person name="Tangrot J."/>
            <person name="Rosling A."/>
        </authorList>
    </citation>
    <scope>NUCLEOTIDE SEQUENCE</scope>
    <source>
        <strain evidence="2">87-6 pot B 2015</strain>
    </source>
</reference>
<organism evidence="2 3">
    <name type="scientific">Funneliformis mosseae</name>
    <name type="common">Endomycorrhizal fungus</name>
    <name type="synonym">Glomus mosseae</name>
    <dbReference type="NCBI Taxonomy" id="27381"/>
    <lineage>
        <taxon>Eukaryota</taxon>
        <taxon>Fungi</taxon>
        <taxon>Fungi incertae sedis</taxon>
        <taxon>Mucoromycota</taxon>
        <taxon>Glomeromycotina</taxon>
        <taxon>Glomeromycetes</taxon>
        <taxon>Glomerales</taxon>
        <taxon>Glomeraceae</taxon>
        <taxon>Funneliformis</taxon>
    </lineage>
</organism>
<evidence type="ECO:0000313" key="2">
    <source>
        <dbReference type="EMBL" id="CAG8635451.1"/>
    </source>
</evidence>
<feature type="compositionally biased region" description="Low complexity" evidence="1">
    <location>
        <begin position="10"/>
        <end position="29"/>
    </location>
</feature>
<dbReference type="AlphaFoldDB" id="A0A9N9DHN9"/>
<dbReference type="Proteomes" id="UP000789375">
    <property type="component" value="Unassembled WGS sequence"/>
</dbReference>
<evidence type="ECO:0000313" key="3">
    <source>
        <dbReference type="Proteomes" id="UP000789375"/>
    </source>
</evidence>
<gene>
    <name evidence="2" type="ORF">FMOSSE_LOCUS10709</name>
</gene>
<dbReference type="EMBL" id="CAJVPP010003705">
    <property type="protein sequence ID" value="CAG8635451.1"/>
    <property type="molecule type" value="Genomic_DNA"/>
</dbReference>
<accession>A0A9N9DHN9</accession>
<comment type="caution">
    <text evidence="2">The sequence shown here is derived from an EMBL/GenBank/DDBJ whole genome shotgun (WGS) entry which is preliminary data.</text>
</comment>
<keyword evidence="3" id="KW-1185">Reference proteome</keyword>
<proteinExistence type="predicted"/>
<name>A0A9N9DHN9_FUNMO</name>
<sequence length="130" mass="15113">MTHQKMTRYNNNNSSPTSQQTNTTNTLPSGTSASQQNTSHHILNLEGNNQQNTVNTNQLMLETVKNLKGRMHGLWASDFTEIIDDNKSNVLICSITRNILIEPINYSHEEITRPREEVERWKEKTRFWQK</sequence>
<protein>
    <submittedName>
        <fullName evidence="2">5555_t:CDS:1</fullName>
    </submittedName>
</protein>
<feature type="compositionally biased region" description="Polar residues" evidence="1">
    <location>
        <begin position="30"/>
        <end position="39"/>
    </location>
</feature>
<feature type="region of interest" description="Disordered" evidence="1">
    <location>
        <begin position="1"/>
        <end position="39"/>
    </location>
</feature>